<dbReference type="STRING" id="1494590.ATN84_12825"/>
<protein>
    <submittedName>
        <fullName evidence="2">Uncharacterized protein</fullName>
    </submittedName>
</protein>
<evidence type="ECO:0000313" key="2">
    <source>
        <dbReference type="EMBL" id="KXF76888.1"/>
    </source>
</evidence>
<organism evidence="2 3">
    <name type="scientific">Paramesorhizobium deserti</name>
    <dbReference type="NCBI Taxonomy" id="1494590"/>
    <lineage>
        <taxon>Bacteria</taxon>
        <taxon>Pseudomonadati</taxon>
        <taxon>Pseudomonadota</taxon>
        <taxon>Alphaproteobacteria</taxon>
        <taxon>Hyphomicrobiales</taxon>
        <taxon>Phyllobacteriaceae</taxon>
        <taxon>Paramesorhizobium</taxon>
    </lineage>
</organism>
<keyword evidence="1" id="KW-0732">Signal</keyword>
<dbReference type="AlphaFoldDB" id="A0A135HUM7"/>
<dbReference type="OrthoDB" id="8279992at2"/>
<dbReference type="EMBL" id="LNTU01000023">
    <property type="protein sequence ID" value="KXF76888.1"/>
    <property type="molecule type" value="Genomic_DNA"/>
</dbReference>
<evidence type="ECO:0000313" key="3">
    <source>
        <dbReference type="Proteomes" id="UP000070107"/>
    </source>
</evidence>
<name>A0A135HUM7_9HYPH</name>
<feature type="chain" id="PRO_5007465321" evidence="1">
    <location>
        <begin position="21"/>
        <end position="87"/>
    </location>
</feature>
<sequence length="87" mass="8951">MNRYATAFLLVVVSAGPAFAASAVNKDSEPRTLVVTEGSTKNDLVVGPGETVDFCPAGCFVTFPNGDRQALTGSETIEITGGKATVN</sequence>
<feature type="signal peptide" evidence="1">
    <location>
        <begin position="1"/>
        <end position="20"/>
    </location>
</feature>
<dbReference type="RefSeq" id="WP_068882479.1">
    <property type="nucleotide sequence ID" value="NZ_LNTU01000023.1"/>
</dbReference>
<accession>A0A135HUM7</accession>
<reference evidence="2 3" key="1">
    <citation type="submission" date="2015-11" db="EMBL/GenBank/DDBJ databases">
        <title>Draft genome sequence of Paramesorhizobium deserti A-3-E, a strain highly resistant to diverse beta-lactam antibiotics.</title>
        <authorList>
            <person name="Lv R."/>
            <person name="Yang X."/>
            <person name="Fang N."/>
            <person name="Guo J."/>
            <person name="Luo X."/>
            <person name="Peng F."/>
            <person name="Yang R."/>
            <person name="Cui Y."/>
            <person name="Fang C."/>
            <person name="Song Y."/>
        </authorList>
    </citation>
    <scope>NUCLEOTIDE SEQUENCE [LARGE SCALE GENOMIC DNA]</scope>
    <source>
        <strain evidence="2 3">A-3-E</strain>
    </source>
</reference>
<keyword evidence="3" id="KW-1185">Reference proteome</keyword>
<gene>
    <name evidence="2" type="ORF">ATN84_12825</name>
</gene>
<proteinExistence type="predicted"/>
<evidence type="ECO:0000256" key="1">
    <source>
        <dbReference type="SAM" id="SignalP"/>
    </source>
</evidence>
<dbReference type="Proteomes" id="UP000070107">
    <property type="component" value="Unassembled WGS sequence"/>
</dbReference>
<comment type="caution">
    <text evidence="2">The sequence shown here is derived from an EMBL/GenBank/DDBJ whole genome shotgun (WGS) entry which is preliminary data.</text>
</comment>